<comment type="similarity">
    <text evidence="1">Belongs to the non-flavoprotein flavin reductase family.</text>
</comment>
<sequence>MTIVPLASRKIVSSAPHPEPASSGPVSAGSFRAAMRQLPGGVSVVTSGRDGGRTGLVATSVSSLSAEPPTLMFGLNLASSTALVLRRQGAFAVNFLAASQADVAERFSGRRGEKGEERYAGAHWSEGVTGSALLDGALASLDCEVEELIERHTHAIVIGRIREIRVGRQQPALIYRDGRFESSLSPQQSLPSVGLRAF</sequence>
<proteinExistence type="inferred from homology"/>
<dbReference type="PANTHER" id="PTHR30466:SF11">
    <property type="entry name" value="FLAVIN-DEPENDENT MONOOXYGENASE, REDUCTASE SUBUNIT HSAB"/>
    <property type="match status" value="1"/>
</dbReference>
<dbReference type="SMART" id="SM00903">
    <property type="entry name" value="Flavin_Reduct"/>
    <property type="match status" value="1"/>
</dbReference>
<dbReference type="InterPro" id="IPR002563">
    <property type="entry name" value="Flavin_Rdtase-like_dom"/>
</dbReference>
<dbReference type="PANTHER" id="PTHR30466">
    <property type="entry name" value="FLAVIN REDUCTASE"/>
    <property type="match status" value="1"/>
</dbReference>
<keyword evidence="5" id="KW-1185">Reference proteome</keyword>
<name>A0ABY0NKV8_9HYPH</name>
<dbReference type="EMBL" id="FNBZ01000001">
    <property type="protein sequence ID" value="SDF62786.1"/>
    <property type="molecule type" value="Genomic_DNA"/>
</dbReference>
<evidence type="ECO:0000313" key="5">
    <source>
        <dbReference type="Proteomes" id="UP000199468"/>
    </source>
</evidence>
<comment type="caution">
    <text evidence="4">The sequence shown here is derived from an EMBL/GenBank/DDBJ whole genome shotgun (WGS) entry which is preliminary data.</text>
</comment>
<dbReference type="Pfam" id="PF01613">
    <property type="entry name" value="Flavin_Reduct"/>
    <property type="match status" value="1"/>
</dbReference>
<dbReference type="InterPro" id="IPR012349">
    <property type="entry name" value="Split_barrel_FMN-bd"/>
</dbReference>
<evidence type="ECO:0000259" key="3">
    <source>
        <dbReference type="SMART" id="SM00903"/>
    </source>
</evidence>
<accession>A0ABY0NKV8</accession>
<dbReference type="SUPFAM" id="SSF50475">
    <property type="entry name" value="FMN-binding split barrel"/>
    <property type="match status" value="1"/>
</dbReference>
<evidence type="ECO:0000256" key="2">
    <source>
        <dbReference type="ARBA" id="ARBA00023002"/>
    </source>
</evidence>
<evidence type="ECO:0000256" key="1">
    <source>
        <dbReference type="ARBA" id="ARBA00008898"/>
    </source>
</evidence>
<protein>
    <submittedName>
        <fullName evidence="4">NADH-FMN oxidoreductase RutF, flavin reductase (DIM6/NTAB) family</fullName>
    </submittedName>
</protein>
<dbReference type="InterPro" id="IPR050268">
    <property type="entry name" value="NADH-dep_flavin_reductase"/>
</dbReference>
<reference evidence="4 5" key="1">
    <citation type="submission" date="2016-10" db="EMBL/GenBank/DDBJ databases">
        <authorList>
            <person name="Varghese N."/>
            <person name="Submissions S."/>
        </authorList>
    </citation>
    <scope>NUCLEOTIDE SEQUENCE [LARGE SCALE GENOMIC DNA]</scope>
    <source>
        <strain evidence="4 5">DSM 26672</strain>
    </source>
</reference>
<evidence type="ECO:0000313" key="4">
    <source>
        <dbReference type="EMBL" id="SDF62786.1"/>
    </source>
</evidence>
<organism evidence="4 5">
    <name type="scientific">Bosea robiniae</name>
    <dbReference type="NCBI Taxonomy" id="1036780"/>
    <lineage>
        <taxon>Bacteria</taxon>
        <taxon>Pseudomonadati</taxon>
        <taxon>Pseudomonadota</taxon>
        <taxon>Alphaproteobacteria</taxon>
        <taxon>Hyphomicrobiales</taxon>
        <taxon>Boseaceae</taxon>
        <taxon>Bosea</taxon>
    </lineage>
</organism>
<keyword evidence="2" id="KW-0560">Oxidoreductase</keyword>
<dbReference type="RefSeq" id="WP_091856059.1">
    <property type="nucleotide sequence ID" value="NZ_FNBZ01000001.1"/>
</dbReference>
<feature type="domain" description="Flavin reductase like" evidence="3">
    <location>
        <begin position="35"/>
        <end position="182"/>
    </location>
</feature>
<dbReference type="Gene3D" id="2.30.110.10">
    <property type="entry name" value="Electron Transport, Fmn-binding Protein, Chain A"/>
    <property type="match status" value="1"/>
</dbReference>
<dbReference type="Proteomes" id="UP000199468">
    <property type="component" value="Unassembled WGS sequence"/>
</dbReference>
<gene>
    <name evidence="4" type="ORF">SAMN05421844_1011072</name>
</gene>